<proteinExistence type="predicted"/>
<dbReference type="InParanoid" id="G4T4Z2"/>
<dbReference type="OMA" id="QVEWNES"/>
<keyword evidence="2" id="KW-1185">Reference proteome</keyword>
<name>G4T4Z2_SERID</name>
<sequence>MDPPNTKVQPQLNTTAVATYARQNTRDSYYNGVAGYEDHPPLLYRSDYFKTLYPTPSGRFFRLPIKSIHGVFNTPLNKVWENVRYQIRDLLKARNIKRSAIDPARFVTEGQDHELTIGPVVIWVGVRPDSTSSETAHNVSQEILALLKQNGVDDVEVE</sequence>
<protein>
    <submittedName>
        <fullName evidence="1">Uncharacterized protein</fullName>
    </submittedName>
</protein>
<comment type="caution">
    <text evidence="1">The sequence shown here is derived from an EMBL/GenBank/DDBJ whole genome shotgun (WGS) entry which is preliminary data.</text>
</comment>
<gene>
    <name evidence="1" type="ORF">PIIN_00002</name>
</gene>
<dbReference type="AlphaFoldDB" id="G4T4Z2"/>
<accession>G4T4Z2</accession>
<dbReference type="eggNOG" id="ENOG502SJVB">
    <property type="taxonomic scope" value="Eukaryota"/>
</dbReference>
<dbReference type="EMBL" id="CAFZ01000001">
    <property type="protein sequence ID" value="CCA66316.1"/>
    <property type="molecule type" value="Genomic_DNA"/>
</dbReference>
<dbReference type="OrthoDB" id="3364808at2759"/>
<evidence type="ECO:0000313" key="1">
    <source>
        <dbReference type="EMBL" id="CCA66316.1"/>
    </source>
</evidence>
<dbReference type="HOGENOM" id="CLU_100321_1_0_1"/>
<dbReference type="Proteomes" id="UP000007148">
    <property type="component" value="Unassembled WGS sequence"/>
</dbReference>
<reference evidence="1 2" key="1">
    <citation type="journal article" date="2011" name="PLoS Pathog.">
        <title>Endophytic Life Strategies Decoded by Genome and Transcriptome Analyses of the Mutualistic Root Symbiont Piriformospora indica.</title>
        <authorList>
            <person name="Zuccaro A."/>
            <person name="Lahrmann U."/>
            <person name="Guldener U."/>
            <person name="Langen G."/>
            <person name="Pfiffi S."/>
            <person name="Biedenkopf D."/>
            <person name="Wong P."/>
            <person name="Samans B."/>
            <person name="Grimm C."/>
            <person name="Basiewicz M."/>
            <person name="Murat C."/>
            <person name="Martin F."/>
            <person name="Kogel K.H."/>
        </authorList>
    </citation>
    <scope>NUCLEOTIDE SEQUENCE [LARGE SCALE GENOMIC DNA]</scope>
    <source>
        <strain evidence="1 2">DSM 11827</strain>
    </source>
</reference>
<organism evidence="1 2">
    <name type="scientific">Serendipita indica (strain DSM 11827)</name>
    <name type="common">Root endophyte fungus</name>
    <name type="synonym">Piriformospora indica</name>
    <dbReference type="NCBI Taxonomy" id="1109443"/>
    <lineage>
        <taxon>Eukaryota</taxon>
        <taxon>Fungi</taxon>
        <taxon>Dikarya</taxon>
        <taxon>Basidiomycota</taxon>
        <taxon>Agaricomycotina</taxon>
        <taxon>Agaricomycetes</taxon>
        <taxon>Sebacinales</taxon>
        <taxon>Serendipitaceae</taxon>
        <taxon>Serendipita</taxon>
    </lineage>
</organism>
<evidence type="ECO:0000313" key="2">
    <source>
        <dbReference type="Proteomes" id="UP000007148"/>
    </source>
</evidence>